<protein>
    <submittedName>
        <fullName evidence="1">Uncharacterized protein</fullName>
    </submittedName>
</protein>
<name>A0A242UCN5_ACIPI</name>
<sequence>MQKQMIQKYINNFRRHLSAFLRPGIGLKALIYPSQKDGAVLVFHLGTNLENDDEYKPISPSIGSILNKIEQNAFGGSLESIHFSGTNMIIEANKIIFIKDDNPKEWTDAAAKKEALKIVNSGR</sequence>
<dbReference type="Proteomes" id="UP000195162">
    <property type="component" value="Unassembled WGS sequence"/>
</dbReference>
<evidence type="ECO:0000313" key="2">
    <source>
        <dbReference type="Proteomes" id="UP000195162"/>
    </source>
</evidence>
<accession>A0A242UCN5</accession>
<organism evidence="1 2">
    <name type="scientific">Acinetobacter pittii</name>
    <name type="common">Acinetobacter genomosp. 3</name>
    <dbReference type="NCBI Taxonomy" id="48296"/>
    <lineage>
        <taxon>Bacteria</taxon>
        <taxon>Pseudomonadati</taxon>
        <taxon>Pseudomonadota</taxon>
        <taxon>Gammaproteobacteria</taxon>
        <taxon>Moraxellales</taxon>
        <taxon>Moraxellaceae</taxon>
        <taxon>Acinetobacter</taxon>
        <taxon>Acinetobacter calcoaceticus/baumannii complex</taxon>
    </lineage>
</organism>
<reference evidence="1 2" key="1">
    <citation type="submission" date="2017-05" db="EMBL/GenBank/DDBJ databases">
        <authorList>
            <person name="Song R."/>
            <person name="Chenine A.L."/>
            <person name="Ruprecht R.M."/>
        </authorList>
    </citation>
    <scope>NUCLEOTIDE SEQUENCE [LARGE SCALE GENOMIC DNA]</scope>
    <source>
        <strain evidence="1 2">ARLG1955</strain>
    </source>
</reference>
<proteinExistence type="predicted"/>
<gene>
    <name evidence="1" type="ORF">CAT59_00270</name>
</gene>
<evidence type="ECO:0000313" key="1">
    <source>
        <dbReference type="EMBL" id="OTU31010.1"/>
    </source>
</evidence>
<comment type="caution">
    <text evidence="1">The sequence shown here is derived from an EMBL/GenBank/DDBJ whole genome shotgun (WGS) entry which is preliminary data.</text>
</comment>
<dbReference type="AlphaFoldDB" id="A0A242UCN5"/>
<dbReference type="EMBL" id="NGIR01000005">
    <property type="protein sequence ID" value="OTU31010.1"/>
    <property type="molecule type" value="Genomic_DNA"/>
</dbReference>